<evidence type="ECO:0000256" key="1">
    <source>
        <dbReference type="SAM" id="Coils"/>
    </source>
</evidence>
<protein>
    <recommendedName>
        <fullName evidence="4">V-type sodium ATP synthase subunit G</fullName>
    </recommendedName>
</protein>
<dbReference type="eggNOG" id="ENOG5032RJ9">
    <property type="taxonomic scope" value="Bacteria"/>
</dbReference>
<organism evidence="2 3">
    <name type="scientific">Fusobacterium vincentii 4_1_13</name>
    <dbReference type="NCBI Taxonomy" id="469606"/>
    <lineage>
        <taxon>Bacteria</taxon>
        <taxon>Fusobacteriati</taxon>
        <taxon>Fusobacteriota</taxon>
        <taxon>Fusobacteriia</taxon>
        <taxon>Fusobacteriales</taxon>
        <taxon>Fusobacteriaceae</taxon>
        <taxon>Fusobacterium</taxon>
    </lineage>
</organism>
<comment type="caution">
    <text evidence="2">The sequence shown here is derived from an EMBL/GenBank/DDBJ whole genome shotgun (WGS) entry which is preliminary data.</text>
</comment>
<reference evidence="2 3" key="1">
    <citation type="submission" date="2011-10" db="EMBL/GenBank/DDBJ databases">
        <title>The Genome Sequence of Fusobacterium sp. 4_1_13.</title>
        <authorList>
            <consortium name="The Broad Institute Genome Sequencing Platform"/>
            <person name="Earl A."/>
            <person name="Ward D."/>
            <person name="Feldgarden M."/>
            <person name="Gevers D."/>
            <person name="Strauss J."/>
            <person name="Ambrose C."/>
            <person name="Allen-Vercoe E."/>
            <person name="Young S.K."/>
            <person name="Zeng Q."/>
            <person name="Gargeya S."/>
            <person name="Fitzgerald M."/>
            <person name="Haas B."/>
            <person name="Abouelleil A."/>
            <person name="Alvarado L."/>
            <person name="Arachchi H.M."/>
            <person name="Berlin A."/>
            <person name="Brown A."/>
            <person name="Chapman S.B."/>
            <person name="Chen Z."/>
            <person name="Dunbar C."/>
            <person name="Freedman E."/>
            <person name="Gearin G."/>
            <person name="Goldberg J."/>
            <person name="Griggs A."/>
            <person name="Gujja S."/>
            <person name="Heiman D."/>
            <person name="Howarth C."/>
            <person name="Larson L."/>
            <person name="Lui A."/>
            <person name="MacDonald P.J."/>
            <person name="Montmayeur A."/>
            <person name="Murphy C."/>
            <person name="Neiman D."/>
            <person name="Pearson M."/>
            <person name="Priest M."/>
            <person name="Roberts A."/>
            <person name="Saif S."/>
            <person name="Shea T."/>
            <person name="Shenoy N."/>
            <person name="Sisk P."/>
            <person name="Stolte C."/>
            <person name="Sykes S."/>
            <person name="Wortman J."/>
            <person name="Nusbaum C."/>
            <person name="Birren B."/>
        </authorList>
    </citation>
    <scope>NUCLEOTIDE SEQUENCE [LARGE SCALE GENOMIC DNA]</scope>
    <source>
        <strain evidence="2 3">4_1_13</strain>
    </source>
</reference>
<evidence type="ECO:0000313" key="3">
    <source>
        <dbReference type="Proteomes" id="UP000004925"/>
    </source>
</evidence>
<proteinExistence type="predicted"/>
<dbReference type="Gene3D" id="1.20.5.2950">
    <property type="match status" value="1"/>
</dbReference>
<feature type="coiled-coil region" evidence="1">
    <location>
        <begin position="17"/>
        <end position="66"/>
    </location>
</feature>
<sequence length="108" mass="12116">MATDAILKVKDAELKAKEILEKAHKDALILKEEAKEKVKNSYDEAIKNAKKEAEELKLKYKNEGEAIATPIFESAERKVSSIKDIDEDKLKSVVDMIVERIVNSNGNS</sequence>
<keyword evidence="1" id="KW-0175">Coiled coil</keyword>
<evidence type="ECO:0008006" key="4">
    <source>
        <dbReference type="Google" id="ProtNLM"/>
    </source>
</evidence>
<evidence type="ECO:0000313" key="2">
    <source>
        <dbReference type="EMBL" id="EEO40682.2"/>
    </source>
</evidence>
<dbReference type="AlphaFoldDB" id="A0A0M1VVQ2"/>
<dbReference type="RefSeq" id="WP_005892803.1">
    <property type="nucleotide sequence ID" value="NZ_KQ235737.1"/>
</dbReference>
<accession>A0A0M1VVQ2</accession>
<name>A0A0M1VVQ2_FUSVC</name>
<dbReference type="EMBL" id="ACDE02000018">
    <property type="protein sequence ID" value="EEO40682.2"/>
    <property type="molecule type" value="Genomic_DNA"/>
</dbReference>
<dbReference type="GeneID" id="79799679"/>
<dbReference type="Proteomes" id="UP000004925">
    <property type="component" value="Unassembled WGS sequence"/>
</dbReference>
<gene>
    <name evidence="2" type="ORF">FSCG_01395</name>
</gene>